<feature type="transmembrane region" description="Helical" evidence="6">
    <location>
        <begin position="135"/>
        <end position="156"/>
    </location>
</feature>
<dbReference type="InterPro" id="IPR002645">
    <property type="entry name" value="STAS_dom"/>
</dbReference>
<feature type="transmembrane region" description="Helical" evidence="6">
    <location>
        <begin position="327"/>
        <end position="348"/>
    </location>
</feature>
<evidence type="ECO:0000256" key="1">
    <source>
        <dbReference type="ARBA" id="ARBA00004141"/>
    </source>
</evidence>
<dbReference type="CDD" id="cd07042">
    <property type="entry name" value="STAS_SulP_like_sulfate_transporter"/>
    <property type="match status" value="1"/>
</dbReference>
<reference evidence="8 9" key="1">
    <citation type="submission" date="2019-10" db="EMBL/GenBank/DDBJ databases">
        <title>Glycomyces albidus sp. nov., a novel actinomycete isolated from rhizosphere soil of wheat (Triticum aestivum L.).</title>
        <authorList>
            <person name="Qian L."/>
        </authorList>
    </citation>
    <scope>NUCLEOTIDE SEQUENCE [LARGE SCALE GENOMIC DNA]</scope>
    <source>
        <strain evidence="8 9">NEAU-7082</strain>
    </source>
</reference>
<feature type="transmembrane region" description="Helical" evidence="6">
    <location>
        <begin position="387"/>
        <end position="414"/>
    </location>
</feature>
<feature type="transmembrane region" description="Helical" evidence="6">
    <location>
        <begin position="104"/>
        <end position="123"/>
    </location>
</feature>
<proteinExistence type="predicted"/>
<keyword evidence="4 6" id="KW-0472">Membrane</keyword>
<evidence type="ECO:0000256" key="4">
    <source>
        <dbReference type="ARBA" id="ARBA00023136"/>
    </source>
</evidence>
<dbReference type="Pfam" id="PF01740">
    <property type="entry name" value="STAS"/>
    <property type="match status" value="1"/>
</dbReference>
<dbReference type="Pfam" id="PF00916">
    <property type="entry name" value="Sulfate_transp"/>
    <property type="match status" value="1"/>
</dbReference>
<organism evidence="8 9">
    <name type="scientific">Glycomyces albidus</name>
    <dbReference type="NCBI Taxonomy" id="2656774"/>
    <lineage>
        <taxon>Bacteria</taxon>
        <taxon>Bacillati</taxon>
        <taxon>Actinomycetota</taxon>
        <taxon>Actinomycetes</taxon>
        <taxon>Glycomycetales</taxon>
        <taxon>Glycomycetaceae</taxon>
        <taxon>Glycomyces</taxon>
    </lineage>
</organism>
<feature type="region of interest" description="Disordered" evidence="5">
    <location>
        <begin position="566"/>
        <end position="586"/>
    </location>
</feature>
<feature type="transmembrane region" description="Helical" evidence="6">
    <location>
        <begin position="253"/>
        <end position="275"/>
    </location>
</feature>
<dbReference type="InterPro" id="IPR011547">
    <property type="entry name" value="SLC26A/SulP_dom"/>
</dbReference>
<feature type="transmembrane region" description="Helical" evidence="6">
    <location>
        <begin position="176"/>
        <end position="197"/>
    </location>
</feature>
<comment type="subcellular location">
    <subcellularLocation>
        <location evidence="1">Membrane</location>
        <topology evidence="1">Multi-pass membrane protein</topology>
    </subcellularLocation>
</comment>
<feature type="transmembrane region" description="Helical" evidence="6">
    <location>
        <begin position="58"/>
        <end position="75"/>
    </location>
</feature>
<feature type="transmembrane region" description="Helical" evidence="6">
    <location>
        <begin position="82"/>
        <end position="98"/>
    </location>
</feature>
<dbReference type="EMBL" id="WIAO01000006">
    <property type="protein sequence ID" value="MQM25318.1"/>
    <property type="molecule type" value="Genomic_DNA"/>
</dbReference>
<feature type="domain" description="STAS" evidence="7">
    <location>
        <begin position="435"/>
        <end position="546"/>
    </location>
</feature>
<feature type="transmembrane region" description="Helical" evidence="6">
    <location>
        <begin position="354"/>
        <end position="375"/>
    </location>
</feature>
<dbReference type="GO" id="GO:0016020">
    <property type="term" value="C:membrane"/>
    <property type="evidence" value="ECO:0007669"/>
    <property type="project" value="UniProtKB-SubCell"/>
</dbReference>
<evidence type="ECO:0000256" key="5">
    <source>
        <dbReference type="SAM" id="MobiDB-lite"/>
    </source>
</evidence>
<comment type="caution">
    <text evidence="8">The sequence shown here is derived from an EMBL/GenBank/DDBJ whole genome shotgun (WGS) entry which is preliminary data.</text>
</comment>
<dbReference type="RefSeq" id="WP_153024621.1">
    <property type="nucleotide sequence ID" value="NZ_WIAO01000006.1"/>
</dbReference>
<evidence type="ECO:0000256" key="6">
    <source>
        <dbReference type="SAM" id="Phobius"/>
    </source>
</evidence>
<dbReference type="Proteomes" id="UP000477750">
    <property type="component" value="Unassembled WGS sequence"/>
</dbReference>
<dbReference type="InterPro" id="IPR001902">
    <property type="entry name" value="SLC26A/SulP_fam"/>
</dbReference>
<name>A0A6L5G6V3_9ACTN</name>
<dbReference type="SUPFAM" id="SSF52091">
    <property type="entry name" value="SpoIIaa-like"/>
    <property type="match status" value="1"/>
</dbReference>
<keyword evidence="3 6" id="KW-1133">Transmembrane helix</keyword>
<evidence type="ECO:0000313" key="8">
    <source>
        <dbReference type="EMBL" id="MQM25318.1"/>
    </source>
</evidence>
<dbReference type="PROSITE" id="PS50801">
    <property type="entry name" value="STAS"/>
    <property type="match status" value="1"/>
</dbReference>
<evidence type="ECO:0000256" key="3">
    <source>
        <dbReference type="ARBA" id="ARBA00022989"/>
    </source>
</evidence>
<dbReference type="InterPro" id="IPR036513">
    <property type="entry name" value="STAS_dom_sf"/>
</dbReference>
<dbReference type="GO" id="GO:0055085">
    <property type="term" value="P:transmembrane transport"/>
    <property type="evidence" value="ECO:0007669"/>
    <property type="project" value="InterPro"/>
</dbReference>
<accession>A0A6L5G6V3</accession>
<keyword evidence="9" id="KW-1185">Reference proteome</keyword>
<keyword evidence="2 6" id="KW-0812">Transmembrane</keyword>
<dbReference type="AlphaFoldDB" id="A0A6L5G6V3"/>
<evidence type="ECO:0000259" key="7">
    <source>
        <dbReference type="PROSITE" id="PS50801"/>
    </source>
</evidence>
<feature type="transmembrane region" description="Helical" evidence="6">
    <location>
        <begin position="209"/>
        <end position="233"/>
    </location>
</feature>
<gene>
    <name evidence="8" type="ORF">GFD30_07005</name>
</gene>
<dbReference type="PANTHER" id="PTHR11814">
    <property type="entry name" value="SULFATE TRANSPORTER"/>
    <property type="match status" value="1"/>
</dbReference>
<protein>
    <submittedName>
        <fullName evidence="8">STAS domain-containing protein</fullName>
    </submittedName>
</protein>
<evidence type="ECO:0000313" key="9">
    <source>
        <dbReference type="Proteomes" id="UP000477750"/>
    </source>
</evidence>
<dbReference type="Gene3D" id="3.30.750.24">
    <property type="entry name" value="STAS domain"/>
    <property type="match status" value="1"/>
</dbReference>
<evidence type="ECO:0000256" key="2">
    <source>
        <dbReference type="ARBA" id="ARBA00022692"/>
    </source>
</evidence>
<sequence>MRETTATKRRRFRQLFPERSDFAHVRRHWHTDLLAGLTVAVVALPLALGFGIASGLGAFAGLITSIIAGALAAILGGSNLQVTGPTGTMAVVLVPLAATHSHTGVMLVGIMAGVMLVALAFTGAGRYARYVPVPVVEGFTAGVGIVIAIQQLPPALGLPTQNAHLLTGAWESVRTFAAAPDWAPVAVAVGVVAAILLGSRLHSQIPTPLLAVIAATAVAWFAGLDVAVIGSLPRTIPAPEAGFLDFASEAPELVAAAIAICALCALESLLSATVADNMTVDQHHNPDRELLGQGVANLVTPFFGGMPSSGALARTAVNVRSGAAGRLASLTHALVLALMMLALAPLVAHVPLAALAGVLIATSIRMIEVGSMLALARSTRADAAVMWLTLTATVLLNLVWAVAVGIALAGLLALGKISRSVSVEQEPIETGDHHDEEAALLHEHIVAYRLEGPLFFAAAHRFLLQLLDVADVRVVVLRMSRVSTMDASGATVLADAIRRLEHRGIAVYLSGLEPVHAKPLEALGILEPLWQQGRLFEHTSEAIAAARRRLKADGLLERLEAMDAERLQELEPEGGGLRGEAEAERP</sequence>
<feature type="transmembrane region" description="Helical" evidence="6">
    <location>
        <begin position="33"/>
        <end position="52"/>
    </location>
</feature>